<name>A0A8H3HG33_9AGAM</name>
<dbReference type="EMBL" id="CAJMXA010003710">
    <property type="protein sequence ID" value="CAE6512678.1"/>
    <property type="molecule type" value="Genomic_DNA"/>
</dbReference>
<proteinExistence type="predicted"/>
<dbReference type="AlphaFoldDB" id="A0A8H3HG33"/>
<dbReference type="Proteomes" id="UP000663853">
    <property type="component" value="Unassembled WGS sequence"/>
</dbReference>
<feature type="compositionally biased region" description="Polar residues" evidence="1">
    <location>
        <begin position="9"/>
        <end position="28"/>
    </location>
</feature>
<evidence type="ECO:0000313" key="2">
    <source>
        <dbReference type="EMBL" id="CAE6512678.1"/>
    </source>
</evidence>
<evidence type="ECO:0000313" key="3">
    <source>
        <dbReference type="Proteomes" id="UP000663853"/>
    </source>
</evidence>
<evidence type="ECO:0000256" key="1">
    <source>
        <dbReference type="SAM" id="MobiDB-lite"/>
    </source>
</evidence>
<comment type="caution">
    <text evidence="2">The sequence shown here is derived from an EMBL/GenBank/DDBJ whole genome shotgun (WGS) entry which is preliminary data.</text>
</comment>
<gene>
    <name evidence="2" type="ORF">RDB_LOCUS131582</name>
</gene>
<feature type="region of interest" description="Disordered" evidence="1">
    <location>
        <begin position="1"/>
        <end position="133"/>
    </location>
</feature>
<protein>
    <submittedName>
        <fullName evidence="2">Uncharacterized protein</fullName>
    </submittedName>
</protein>
<sequence>MGPHPWLNAPNSRGSGVQKCAHSNSTYSYLPAAPIPTDPLRSRTPQRNQAAPRGIHLANHSPKLPPTAPIGLGQPRHGAHHQPHYPYKPASRGQTEQNWNDQTLKPSQDQRKRQAPGPERPVSVNKVAPTPRSPTKHVVAMVFVPKQPVERALAFESSLFQRNDPTPTPAQSYQRVPLSEFNGLRRYPYH</sequence>
<reference evidence="2" key="1">
    <citation type="submission" date="2021-01" db="EMBL/GenBank/DDBJ databases">
        <authorList>
            <person name="Kaushik A."/>
        </authorList>
    </citation>
    <scope>NUCLEOTIDE SEQUENCE</scope>
    <source>
        <strain evidence="2">AG6-10EEA</strain>
    </source>
</reference>
<accession>A0A8H3HG33</accession>
<organism evidence="2 3">
    <name type="scientific">Rhizoctonia solani</name>
    <dbReference type="NCBI Taxonomy" id="456999"/>
    <lineage>
        <taxon>Eukaryota</taxon>
        <taxon>Fungi</taxon>
        <taxon>Dikarya</taxon>
        <taxon>Basidiomycota</taxon>
        <taxon>Agaricomycotina</taxon>
        <taxon>Agaricomycetes</taxon>
        <taxon>Cantharellales</taxon>
        <taxon>Ceratobasidiaceae</taxon>
        <taxon>Rhizoctonia</taxon>
    </lineage>
</organism>
<feature type="compositionally biased region" description="Polar residues" evidence="1">
    <location>
        <begin position="92"/>
        <end position="107"/>
    </location>
</feature>